<dbReference type="InterPro" id="IPR052045">
    <property type="entry name" value="Sulfur_Carrier/Prot_Modifier"/>
</dbReference>
<accession>A0ABV3JTU4</accession>
<dbReference type="Pfam" id="PF02597">
    <property type="entry name" value="ThiS"/>
    <property type="match status" value="1"/>
</dbReference>
<dbReference type="InterPro" id="IPR016155">
    <property type="entry name" value="Mopterin_synth/thiamin_S_b"/>
</dbReference>
<keyword evidence="2" id="KW-1185">Reference proteome</keyword>
<dbReference type="InterPro" id="IPR012675">
    <property type="entry name" value="Beta-grasp_dom_sf"/>
</dbReference>
<dbReference type="Proteomes" id="UP001552594">
    <property type="component" value="Unassembled WGS sequence"/>
</dbReference>
<gene>
    <name evidence="1" type="ORF">AB0L16_07540</name>
</gene>
<proteinExistence type="predicted"/>
<evidence type="ECO:0000313" key="2">
    <source>
        <dbReference type="Proteomes" id="UP001552594"/>
    </source>
</evidence>
<protein>
    <submittedName>
        <fullName evidence="1">MoaD/ThiS family protein</fullName>
    </submittedName>
</protein>
<organism evidence="1 2">
    <name type="scientific">Streptomyces orinoci</name>
    <name type="common">Streptoverticillium orinoci</name>
    <dbReference type="NCBI Taxonomy" id="67339"/>
    <lineage>
        <taxon>Bacteria</taxon>
        <taxon>Bacillati</taxon>
        <taxon>Actinomycetota</taxon>
        <taxon>Actinomycetes</taxon>
        <taxon>Kitasatosporales</taxon>
        <taxon>Streptomycetaceae</taxon>
        <taxon>Streptomyces</taxon>
    </lineage>
</organism>
<reference evidence="1 2" key="1">
    <citation type="submission" date="2024-06" db="EMBL/GenBank/DDBJ databases">
        <title>The Natural Products Discovery Center: Release of the First 8490 Sequenced Strains for Exploring Actinobacteria Biosynthetic Diversity.</title>
        <authorList>
            <person name="Kalkreuter E."/>
            <person name="Kautsar S.A."/>
            <person name="Yang D."/>
            <person name="Bader C.D."/>
            <person name="Teijaro C.N."/>
            <person name="Fluegel L."/>
            <person name="Davis C.M."/>
            <person name="Simpson J.R."/>
            <person name="Lauterbach L."/>
            <person name="Steele A.D."/>
            <person name="Gui C."/>
            <person name="Meng S."/>
            <person name="Li G."/>
            <person name="Viehrig K."/>
            <person name="Ye F."/>
            <person name="Su P."/>
            <person name="Kiefer A.F."/>
            <person name="Nichols A."/>
            <person name="Cepeda A.J."/>
            <person name="Yan W."/>
            <person name="Fan B."/>
            <person name="Jiang Y."/>
            <person name="Adhikari A."/>
            <person name="Zheng C.-J."/>
            <person name="Schuster L."/>
            <person name="Cowan T.M."/>
            <person name="Smanski M.J."/>
            <person name="Chevrette M.G."/>
            <person name="De Carvalho L.P.S."/>
            <person name="Shen B."/>
        </authorList>
    </citation>
    <scope>NUCLEOTIDE SEQUENCE [LARGE SCALE GENOMIC DNA]</scope>
    <source>
        <strain evidence="1 2">NPDC052347</strain>
    </source>
</reference>
<dbReference type="EMBL" id="JBFAUK010000004">
    <property type="protein sequence ID" value="MEV5506316.1"/>
    <property type="molecule type" value="Genomic_DNA"/>
</dbReference>
<dbReference type="InterPro" id="IPR003749">
    <property type="entry name" value="ThiS/MoaD-like"/>
</dbReference>
<dbReference type="PANTHER" id="PTHR38031:SF1">
    <property type="entry name" value="SULFUR CARRIER PROTEIN CYSO"/>
    <property type="match status" value="1"/>
</dbReference>
<evidence type="ECO:0000313" key="1">
    <source>
        <dbReference type="EMBL" id="MEV5506316.1"/>
    </source>
</evidence>
<dbReference type="Gene3D" id="3.10.20.30">
    <property type="match status" value="1"/>
</dbReference>
<dbReference type="SUPFAM" id="SSF54285">
    <property type="entry name" value="MoaD/ThiS"/>
    <property type="match status" value="1"/>
</dbReference>
<comment type="caution">
    <text evidence="1">The sequence shown here is derived from an EMBL/GenBank/DDBJ whole genome shotgun (WGS) entry which is preliminary data.</text>
</comment>
<name>A0ABV3JTU4_STRON</name>
<dbReference type="PANTHER" id="PTHR38031">
    <property type="entry name" value="SULFUR CARRIER PROTEIN SLR0821-RELATED"/>
    <property type="match status" value="1"/>
</dbReference>
<sequence>MSVTVKIPTPLRALTKGEDAVQAQGATVAEVIADLERRYPGFADRVLDGKGVRRFVNIYIGEDDIRFLDGLKSATPDGATLAIIPAVAGG</sequence>
<dbReference type="RefSeq" id="WP_109282753.1">
    <property type="nucleotide sequence ID" value="NZ_JBFAUK010000004.1"/>
</dbReference>